<dbReference type="Gene3D" id="3.90.190.20">
    <property type="entry name" value="Mur ligase, C-terminal domain"/>
    <property type="match status" value="1"/>
</dbReference>
<feature type="binding site" evidence="7">
    <location>
        <begin position="122"/>
        <end position="128"/>
    </location>
    <ligand>
        <name>ATP</name>
        <dbReference type="ChEBI" id="CHEBI:30616"/>
    </ligand>
</feature>
<dbReference type="GO" id="GO:0005524">
    <property type="term" value="F:ATP binding"/>
    <property type="evidence" value="ECO:0007669"/>
    <property type="project" value="UniProtKB-UniRule"/>
</dbReference>
<keyword evidence="12" id="KW-1185">Reference proteome</keyword>
<dbReference type="Gene3D" id="3.40.1190.10">
    <property type="entry name" value="Mur-like, catalytic domain"/>
    <property type="match status" value="1"/>
</dbReference>
<protein>
    <recommendedName>
        <fullName evidence="7 8">UDP-N-acetylmuramoylalanine--D-glutamate ligase</fullName>
        <ecNumber evidence="7 8">6.3.2.9</ecNumber>
    </recommendedName>
    <alternativeName>
        <fullName evidence="7">D-glutamic acid-adding enzyme</fullName>
    </alternativeName>
    <alternativeName>
        <fullName evidence="7">UDP-N-acetylmuramoyl-L-alanyl-D-glutamate synthetase</fullName>
    </alternativeName>
</protein>
<dbReference type="NCBIfam" id="TIGR01087">
    <property type="entry name" value="murD"/>
    <property type="match status" value="1"/>
</dbReference>
<comment type="similarity">
    <text evidence="7">Belongs to the MurCDEF family.</text>
</comment>
<evidence type="ECO:0000256" key="6">
    <source>
        <dbReference type="ARBA" id="ARBA00022840"/>
    </source>
</evidence>
<keyword evidence="7 8" id="KW-0961">Cell wall biogenesis/degradation</keyword>
<evidence type="ECO:0000259" key="10">
    <source>
        <dbReference type="Pfam" id="PF08245"/>
    </source>
</evidence>
<comment type="caution">
    <text evidence="11">The sequence shown here is derived from an EMBL/GenBank/DDBJ whole genome shotgun (WGS) entry which is preliminary data.</text>
</comment>
<evidence type="ECO:0000256" key="7">
    <source>
        <dbReference type="HAMAP-Rule" id="MF_00639"/>
    </source>
</evidence>
<dbReference type="EC" id="6.3.2.9" evidence="7 8"/>
<keyword evidence="6 7" id="KW-0067">ATP-binding</keyword>
<organism evidence="11 12">
    <name type="scientific">Thiohalophilus thiocyanatoxydans</name>
    <dbReference type="NCBI Taxonomy" id="381308"/>
    <lineage>
        <taxon>Bacteria</taxon>
        <taxon>Pseudomonadati</taxon>
        <taxon>Pseudomonadota</taxon>
        <taxon>Gammaproteobacteria</taxon>
        <taxon>Thiohalomonadales</taxon>
        <taxon>Thiohalophilaceae</taxon>
        <taxon>Thiohalophilus</taxon>
    </lineage>
</organism>
<dbReference type="GO" id="GO:0005737">
    <property type="term" value="C:cytoplasm"/>
    <property type="evidence" value="ECO:0007669"/>
    <property type="project" value="UniProtKB-SubCell"/>
</dbReference>
<dbReference type="GO" id="GO:0009252">
    <property type="term" value="P:peptidoglycan biosynthetic process"/>
    <property type="evidence" value="ECO:0007669"/>
    <property type="project" value="UniProtKB-UniRule"/>
</dbReference>
<evidence type="ECO:0000259" key="9">
    <source>
        <dbReference type="Pfam" id="PF02875"/>
    </source>
</evidence>
<dbReference type="InterPro" id="IPR004101">
    <property type="entry name" value="Mur_ligase_C"/>
</dbReference>
<evidence type="ECO:0000256" key="4">
    <source>
        <dbReference type="ARBA" id="ARBA00022598"/>
    </source>
</evidence>
<dbReference type="GO" id="GO:0008360">
    <property type="term" value="P:regulation of cell shape"/>
    <property type="evidence" value="ECO:0007669"/>
    <property type="project" value="UniProtKB-KW"/>
</dbReference>
<dbReference type="PANTHER" id="PTHR43692:SF1">
    <property type="entry name" value="UDP-N-ACETYLMURAMOYLALANINE--D-GLUTAMATE LIGASE"/>
    <property type="match status" value="1"/>
</dbReference>
<dbReference type="Proteomes" id="UP000294914">
    <property type="component" value="Unassembled WGS sequence"/>
</dbReference>
<evidence type="ECO:0000313" key="11">
    <source>
        <dbReference type="EMBL" id="TDY01146.1"/>
    </source>
</evidence>
<dbReference type="Pfam" id="PF02875">
    <property type="entry name" value="Mur_ligase_C"/>
    <property type="match status" value="1"/>
</dbReference>
<dbReference type="InterPro" id="IPR013221">
    <property type="entry name" value="Mur_ligase_cen"/>
</dbReference>
<dbReference type="Pfam" id="PF21799">
    <property type="entry name" value="MurD-like_N"/>
    <property type="match status" value="1"/>
</dbReference>
<dbReference type="UniPathway" id="UPA00219"/>
<feature type="domain" description="Mur ligase central" evidence="10">
    <location>
        <begin position="120"/>
        <end position="294"/>
    </location>
</feature>
<keyword evidence="7 8" id="KW-0132">Cell division</keyword>
<dbReference type="Pfam" id="PF08245">
    <property type="entry name" value="Mur_ligase_M"/>
    <property type="match status" value="1"/>
</dbReference>
<evidence type="ECO:0000256" key="5">
    <source>
        <dbReference type="ARBA" id="ARBA00022741"/>
    </source>
</evidence>
<sequence>MTMSTQAAEYLQGKKVLIVGMGQTGLSCARFLSAFDIDIAVTDSRPEPPCLSVLHQELPGTAVFVGGFDELAFRRADIIVVSPGIALREPLIVEARARGAKVIGDIELFAWFVNVPVVAITGSNGKSTVTTLVGEMFHKAGIKVGVGGNIGNPALDLLKEDNQACVLELSSFQLETTGSLDPVAAALLNISEDHLDRYDTLADYTAAKARIFYGSGVLVVNADDEKVMATARLFSAGRKQISFSLGMPAGEHYGICQQGAKRWLCRGQQMLIAVDDLKITGEHNLANALAALALGEAAGLSPDVMTDTLRDFAGLPHRCQWVGQHNGVIWINDSKATNVGAAIAAIQGIPGEKLILIMGGQGKGQDFSVLHDVVAQRARCVVLIGEDAPLLEEVLGTRVPVKRAGSMREAVNKAAEMAQTNDTVLLSPACASFDMFRGFEHRGETFIESVRSLTQ</sequence>
<feature type="domain" description="Mur ligase C-terminal" evidence="9">
    <location>
        <begin position="317"/>
        <end position="430"/>
    </location>
</feature>
<evidence type="ECO:0000256" key="2">
    <source>
        <dbReference type="ARBA" id="ARBA00004752"/>
    </source>
</evidence>
<reference evidence="11 12" key="1">
    <citation type="submission" date="2019-03" db="EMBL/GenBank/DDBJ databases">
        <title>Genomic Encyclopedia of Type Strains, Phase IV (KMG-IV): sequencing the most valuable type-strain genomes for metagenomic binning, comparative biology and taxonomic classification.</title>
        <authorList>
            <person name="Goeker M."/>
        </authorList>
    </citation>
    <scope>NUCLEOTIDE SEQUENCE [LARGE SCALE GENOMIC DNA]</scope>
    <source>
        <strain evidence="11 12">DSM 16326</strain>
    </source>
</reference>
<dbReference type="PANTHER" id="PTHR43692">
    <property type="entry name" value="UDP-N-ACETYLMURAMOYLALANINE--D-GLUTAMATE LIGASE"/>
    <property type="match status" value="1"/>
</dbReference>
<keyword evidence="7 8" id="KW-0573">Peptidoglycan synthesis</keyword>
<dbReference type="SUPFAM" id="SSF51984">
    <property type="entry name" value="MurCD N-terminal domain"/>
    <property type="match status" value="1"/>
</dbReference>
<accession>A0A4R8IK87</accession>
<dbReference type="SUPFAM" id="SSF53244">
    <property type="entry name" value="MurD-like peptide ligases, peptide-binding domain"/>
    <property type="match status" value="1"/>
</dbReference>
<dbReference type="EMBL" id="SOQX01000004">
    <property type="protein sequence ID" value="TDY01146.1"/>
    <property type="molecule type" value="Genomic_DNA"/>
</dbReference>
<dbReference type="InterPro" id="IPR005762">
    <property type="entry name" value="MurD"/>
</dbReference>
<dbReference type="RefSeq" id="WP_243830757.1">
    <property type="nucleotide sequence ID" value="NZ_SOQX01000004.1"/>
</dbReference>
<dbReference type="InterPro" id="IPR036565">
    <property type="entry name" value="Mur-like_cat_sf"/>
</dbReference>
<dbReference type="GO" id="GO:0071555">
    <property type="term" value="P:cell wall organization"/>
    <property type="evidence" value="ECO:0007669"/>
    <property type="project" value="UniProtKB-KW"/>
</dbReference>
<dbReference type="SUPFAM" id="SSF53623">
    <property type="entry name" value="MurD-like peptide ligases, catalytic domain"/>
    <property type="match status" value="1"/>
</dbReference>
<dbReference type="InterPro" id="IPR036615">
    <property type="entry name" value="Mur_ligase_C_dom_sf"/>
</dbReference>
<dbReference type="GO" id="GO:0008764">
    <property type="term" value="F:UDP-N-acetylmuramoylalanine-D-glutamate ligase activity"/>
    <property type="evidence" value="ECO:0007669"/>
    <property type="project" value="UniProtKB-UniRule"/>
</dbReference>
<name>A0A4R8IK87_9GAMM</name>
<dbReference type="AlphaFoldDB" id="A0A4R8IK87"/>
<evidence type="ECO:0000256" key="8">
    <source>
        <dbReference type="RuleBase" id="RU003664"/>
    </source>
</evidence>
<keyword evidence="4 7" id="KW-0436">Ligase</keyword>
<comment type="function">
    <text evidence="7 8">Cell wall formation. Catalyzes the addition of glutamate to the nucleotide precursor UDP-N-acetylmuramoyl-L-alanine (UMA).</text>
</comment>
<keyword evidence="7 8" id="KW-0131">Cell cycle</keyword>
<gene>
    <name evidence="7" type="primary">murD</name>
    <name evidence="11" type="ORF">EDC23_1893</name>
</gene>
<evidence type="ECO:0000256" key="3">
    <source>
        <dbReference type="ARBA" id="ARBA00022490"/>
    </source>
</evidence>
<dbReference type="GO" id="GO:0051301">
    <property type="term" value="P:cell division"/>
    <property type="evidence" value="ECO:0007669"/>
    <property type="project" value="UniProtKB-KW"/>
</dbReference>
<proteinExistence type="inferred from homology"/>
<comment type="subcellular location">
    <subcellularLocation>
        <location evidence="1 7 8">Cytoplasm</location>
    </subcellularLocation>
</comment>
<dbReference type="HAMAP" id="MF_00639">
    <property type="entry name" value="MurD"/>
    <property type="match status" value="1"/>
</dbReference>
<comment type="pathway">
    <text evidence="2 7 8">Cell wall biogenesis; peptidoglycan biosynthesis.</text>
</comment>
<evidence type="ECO:0000313" key="12">
    <source>
        <dbReference type="Proteomes" id="UP000294914"/>
    </source>
</evidence>
<keyword evidence="3 7" id="KW-0963">Cytoplasm</keyword>
<keyword evidence="5 7" id="KW-0547">Nucleotide-binding</keyword>
<evidence type="ECO:0000256" key="1">
    <source>
        <dbReference type="ARBA" id="ARBA00004496"/>
    </source>
</evidence>
<dbReference type="Gene3D" id="3.40.50.720">
    <property type="entry name" value="NAD(P)-binding Rossmann-like Domain"/>
    <property type="match status" value="1"/>
</dbReference>
<comment type="catalytic activity">
    <reaction evidence="7 8">
        <text>UDP-N-acetyl-alpha-D-muramoyl-L-alanine + D-glutamate + ATP = UDP-N-acetyl-alpha-D-muramoyl-L-alanyl-D-glutamate + ADP + phosphate + H(+)</text>
        <dbReference type="Rhea" id="RHEA:16429"/>
        <dbReference type="ChEBI" id="CHEBI:15378"/>
        <dbReference type="ChEBI" id="CHEBI:29986"/>
        <dbReference type="ChEBI" id="CHEBI:30616"/>
        <dbReference type="ChEBI" id="CHEBI:43474"/>
        <dbReference type="ChEBI" id="CHEBI:83898"/>
        <dbReference type="ChEBI" id="CHEBI:83900"/>
        <dbReference type="ChEBI" id="CHEBI:456216"/>
        <dbReference type="EC" id="6.3.2.9"/>
    </reaction>
</comment>
<keyword evidence="7 8" id="KW-0133">Cell shape</keyword>